<evidence type="ECO:0000256" key="1">
    <source>
        <dbReference type="SAM" id="Phobius"/>
    </source>
</evidence>
<protein>
    <submittedName>
        <fullName evidence="2">Uncharacterized protein</fullName>
    </submittedName>
</protein>
<evidence type="ECO:0000313" key="3">
    <source>
        <dbReference type="Proteomes" id="UP000002964"/>
    </source>
</evidence>
<name>H8YVD1_9GAMM</name>
<keyword evidence="1" id="KW-0472">Membrane</keyword>
<accession>H8YVD1</accession>
<dbReference type="EMBL" id="JH603163">
    <property type="protein sequence ID" value="EIC23871.1"/>
    <property type="molecule type" value="Genomic_DNA"/>
</dbReference>
<reference evidence="3" key="1">
    <citation type="submission" date="2011-06" db="EMBL/GenBank/DDBJ databases">
        <authorList>
            <consortium name="US DOE Joint Genome Institute (JGI-PGF)"/>
            <person name="Lucas S."/>
            <person name="Han J."/>
            <person name="Lapidus A."/>
            <person name="Cheng J.-F."/>
            <person name="Goodwin L."/>
            <person name="Pitluck S."/>
            <person name="Peters L."/>
            <person name="Land M.L."/>
            <person name="Hauser L."/>
            <person name="Vogl K."/>
            <person name="Liu Z."/>
            <person name="Overmann J."/>
            <person name="Frigaard N.-U."/>
            <person name="Bryant D.A."/>
            <person name="Woyke T.J."/>
        </authorList>
    </citation>
    <scope>NUCLEOTIDE SEQUENCE [LARGE SCALE GENOMIC DNA]</scope>
    <source>
        <strain evidence="3">970</strain>
    </source>
</reference>
<feature type="transmembrane region" description="Helical" evidence="1">
    <location>
        <begin position="41"/>
        <end position="61"/>
    </location>
</feature>
<gene>
    <name evidence="2" type="ORF">Thi970DRAFT_00002</name>
</gene>
<keyword evidence="3" id="KW-1185">Reference proteome</keyword>
<dbReference type="AlphaFoldDB" id="H8YVD1"/>
<organism evidence="2 3">
    <name type="scientific">Thiorhodovibrio frisius</name>
    <dbReference type="NCBI Taxonomy" id="631362"/>
    <lineage>
        <taxon>Bacteria</taxon>
        <taxon>Pseudomonadati</taxon>
        <taxon>Pseudomonadota</taxon>
        <taxon>Gammaproteobacteria</taxon>
        <taxon>Chromatiales</taxon>
        <taxon>Chromatiaceae</taxon>
        <taxon>Thiorhodovibrio</taxon>
    </lineage>
</organism>
<dbReference type="STRING" id="631362.Thi970DRAFT_00002"/>
<evidence type="ECO:0000313" key="2">
    <source>
        <dbReference type="EMBL" id="EIC23871.1"/>
    </source>
</evidence>
<proteinExistence type="predicted"/>
<dbReference type="RefSeq" id="WP_009146494.1">
    <property type="nucleotide sequence ID" value="NZ_CP121471.1"/>
</dbReference>
<dbReference type="Proteomes" id="UP000002964">
    <property type="component" value="Unassembled WGS sequence"/>
</dbReference>
<keyword evidence="1" id="KW-1133">Transmembrane helix</keyword>
<dbReference type="HOGENOM" id="CLU_1509948_0_0_6"/>
<feature type="transmembrane region" description="Helical" evidence="1">
    <location>
        <begin position="67"/>
        <end position="88"/>
    </location>
</feature>
<reference evidence="2 3" key="2">
    <citation type="submission" date="2011-11" db="EMBL/GenBank/DDBJ databases">
        <authorList>
            <consortium name="US DOE Joint Genome Institute"/>
            <person name="Lucas S."/>
            <person name="Han J."/>
            <person name="Lapidus A."/>
            <person name="Cheng J.-F."/>
            <person name="Goodwin L."/>
            <person name="Pitluck S."/>
            <person name="Peters L."/>
            <person name="Ovchinnikova G."/>
            <person name="Zhang X."/>
            <person name="Detter J.C."/>
            <person name="Han C."/>
            <person name="Tapia R."/>
            <person name="Land M."/>
            <person name="Hauser L."/>
            <person name="Kyrpides N."/>
            <person name="Ivanova N."/>
            <person name="Pagani I."/>
            <person name="Vogl K."/>
            <person name="Liu Z."/>
            <person name="Overmann J."/>
            <person name="Frigaard N.-U."/>
            <person name="Bryant D."/>
            <person name="Woyke T."/>
        </authorList>
    </citation>
    <scope>NUCLEOTIDE SEQUENCE [LARGE SCALE GENOMIC DNA]</scope>
    <source>
        <strain evidence="2 3">970</strain>
    </source>
</reference>
<sequence>MKITPFNDIYLDMNRMFAYRNPLVGVQRNLQKVLHLMEARLFYFNSIIEIGRVAMIPVALMNPELSLLIALLFFDYLMIILWPGVVLITDRYSESIEVDVEMTDGQSRIVGVYYKIHGERAYRLNTQEIFSTCLDWQLMGYVIEDLMKRNTLNFFRQLYVKKYLEPVSAVGTHQGAAL</sequence>
<keyword evidence="1" id="KW-0812">Transmembrane</keyword>